<dbReference type="AlphaFoldDB" id="A0A317Y6D3"/>
<dbReference type="Proteomes" id="UP000251960">
    <property type="component" value="Chromosome 1"/>
</dbReference>
<organism evidence="2">
    <name type="scientific">Zea mays</name>
    <name type="common">Maize</name>
    <dbReference type="NCBI Taxonomy" id="4577"/>
    <lineage>
        <taxon>Eukaryota</taxon>
        <taxon>Viridiplantae</taxon>
        <taxon>Streptophyta</taxon>
        <taxon>Embryophyta</taxon>
        <taxon>Tracheophyta</taxon>
        <taxon>Spermatophyta</taxon>
        <taxon>Magnoliopsida</taxon>
        <taxon>Liliopsida</taxon>
        <taxon>Poales</taxon>
        <taxon>Poaceae</taxon>
        <taxon>PACMAD clade</taxon>
        <taxon>Panicoideae</taxon>
        <taxon>Andropogonodae</taxon>
        <taxon>Andropogoneae</taxon>
        <taxon>Tripsacinae</taxon>
        <taxon>Zea</taxon>
    </lineage>
</organism>
<comment type="caution">
    <text evidence="2">The sequence shown here is derived from an EMBL/GenBank/DDBJ whole genome shotgun (WGS) entry which is preliminary data.</text>
</comment>
<protein>
    <submittedName>
        <fullName evidence="2">Uncharacterized protein</fullName>
    </submittedName>
</protein>
<dbReference type="EMBL" id="NCVQ01000001">
    <property type="protein sequence ID" value="PWZ54259.1"/>
    <property type="molecule type" value="Genomic_DNA"/>
</dbReference>
<feature type="region of interest" description="Disordered" evidence="1">
    <location>
        <begin position="46"/>
        <end position="79"/>
    </location>
</feature>
<evidence type="ECO:0000256" key="1">
    <source>
        <dbReference type="SAM" id="MobiDB-lite"/>
    </source>
</evidence>
<name>A0A317Y6D3_MAIZE</name>
<accession>A0A317Y6B9</accession>
<dbReference type="EMBL" id="NCVQ01000001">
    <property type="protein sequence ID" value="PWZ54258.1"/>
    <property type="molecule type" value="Genomic_DNA"/>
</dbReference>
<evidence type="ECO:0000313" key="2">
    <source>
        <dbReference type="EMBL" id="PWZ54258.1"/>
    </source>
</evidence>
<dbReference type="EMBL" id="NCVQ01000001">
    <property type="protein sequence ID" value="PWZ54257.1"/>
    <property type="molecule type" value="Genomic_DNA"/>
</dbReference>
<sequence length="79" mass="9413">MEYDDGKNYLCRNRFNEYFDDAWVEQTWWTDNCDCVVVQHEHPSRDVDYDDEDLAAPVTPCQSKDDEHQRDQVTTSSSF</sequence>
<accession>A0A317Y6D3</accession>
<gene>
    <name evidence="2" type="ORF">Zm00014a_011420</name>
</gene>
<reference evidence="2" key="1">
    <citation type="journal article" date="2018" name="Nat. Genet.">
        <title>Extensive intraspecific gene order and gene structural variations between Mo17 and other maize genomes.</title>
        <authorList>
            <person name="Sun S."/>
            <person name="Zhou Y."/>
            <person name="Chen J."/>
            <person name="Shi J."/>
            <person name="Zhao H."/>
            <person name="Zhao H."/>
            <person name="Song W."/>
            <person name="Zhang M."/>
            <person name="Cui Y."/>
            <person name="Dong X."/>
            <person name="Liu H."/>
            <person name="Ma X."/>
            <person name="Jiao Y."/>
            <person name="Wang B."/>
            <person name="Wei X."/>
            <person name="Stein J.C."/>
            <person name="Glaubitz J.C."/>
            <person name="Lu F."/>
            <person name="Yu G."/>
            <person name="Liang C."/>
            <person name="Fengler K."/>
            <person name="Li B."/>
            <person name="Rafalski A."/>
            <person name="Schnable P.S."/>
            <person name="Ware D.H."/>
            <person name="Buckler E.S."/>
            <person name="Lai J."/>
        </authorList>
    </citation>
    <scope>NUCLEOTIDE SEQUENCE [LARGE SCALE GENOMIC DNA]</scope>
    <source>
        <tissue evidence="2">Seedling</tissue>
    </source>
</reference>
<proteinExistence type="predicted"/>